<sequence length="132" mass="14880">MSDFVKAHGDSFVKALVKGVDYAGSFTYNTQTAREKRSLTTQMKEAGMCDSSVWAMNDKKLQEFHKPVKVQVGFHQCLRGMSAAIPIHGPSNMLCFVHDSFPTLTIDIPFILRRELLGYGCNRSRPIHVFKL</sequence>
<proteinExistence type="predicted"/>
<name>A0A9D4Z693_ADICA</name>
<dbReference type="EMBL" id="JABFUD020000021">
    <property type="protein sequence ID" value="KAI5062889.1"/>
    <property type="molecule type" value="Genomic_DNA"/>
</dbReference>
<gene>
    <name evidence="1" type="ORF">GOP47_0021436</name>
</gene>
<dbReference type="AlphaFoldDB" id="A0A9D4Z693"/>
<organism evidence="1 2">
    <name type="scientific">Adiantum capillus-veneris</name>
    <name type="common">Maidenhair fern</name>
    <dbReference type="NCBI Taxonomy" id="13818"/>
    <lineage>
        <taxon>Eukaryota</taxon>
        <taxon>Viridiplantae</taxon>
        <taxon>Streptophyta</taxon>
        <taxon>Embryophyta</taxon>
        <taxon>Tracheophyta</taxon>
        <taxon>Polypodiopsida</taxon>
        <taxon>Polypodiidae</taxon>
        <taxon>Polypodiales</taxon>
        <taxon>Pteridineae</taxon>
        <taxon>Pteridaceae</taxon>
        <taxon>Vittarioideae</taxon>
        <taxon>Adiantum</taxon>
    </lineage>
</organism>
<comment type="caution">
    <text evidence="1">The sequence shown here is derived from an EMBL/GenBank/DDBJ whole genome shotgun (WGS) entry which is preliminary data.</text>
</comment>
<evidence type="ECO:0000313" key="2">
    <source>
        <dbReference type="Proteomes" id="UP000886520"/>
    </source>
</evidence>
<dbReference type="Proteomes" id="UP000886520">
    <property type="component" value="Chromosome 21"/>
</dbReference>
<protein>
    <submittedName>
        <fullName evidence="1">Uncharacterized protein</fullName>
    </submittedName>
</protein>
<dbReference type="OrthoDB" id="3231004at2759"/>
<reference evidence="1" key="1">
    <citation type="submission" date="2021-01" db="EMBL/GenBank/DDBJ databases">
        <title>Adiantum capillus-veneris genome.</title>
        <authorList>
            <person name="Fang Y."/>
            <person name="Liao Q."/>
        </authorList>
    </citation>
    <scope>NUCLEOTIDE SEQUENCE</scope>
    <source>
        <strain evidence="1">H3</strain>
        <tissue evidence="1">Leaf</tissue>
    </source>
</reference>
<accession>A0A9D4Z693</accession>
<evidence type="ECO:0000313" key="1">
    <source>
        <dbReference type="EMBL" id="KAI5062889.1"/>
    </source>
</evidence>
<keyword evidence="2" id="KW-1185">Reference proteome</keyword>